<dbReference type="GO" id="GO:0016887">
    <property type="term" value="F:ATP hydrolysis activity"/>
    <property type="evidence" value="ECO:0007669"/>
    <property type="project" value="InterPro"/>
</dbReference>
<dbReference type="Gene3D" id="3.40.50.300">
    <property type="entry name" value="P-loop containing nucleotide triphosphate hydrolases"/>
    <property type="match status" value="1"/>
</dbReference>
<reference evidence="2" key="1">
    <citation type="submission" date="2022-11" db="EMBL/GenBank/DDBJ databases">
        <title>Minimal conservation of predation-associated metabolite biosynthetic gene clusters underscores biosynthetic potential of Myxococcota including descriptions for ten novel species: Archangium lansinium sp. nov., Myxococcus landrumus sp. nov., Nannocystis bai.</title>
        <authorList>
            <person name="Ahearne A."/>
            <person name="Stevens C."/>
            <person name="Phillips K."/>
        </authorList>
    </citation>
    <scope>NUCLEOTIDE SEQUENCE</scope>
    <source>
        <strain evidence="2">Na p29</strain>
    </source>
</reference>
<proteinExistence type="predicted"/>
<protein>
    <recommendedName>
        <fullName evidence="1">ATPase AAA-type core domain-containing protein</fullName>
    </recommendedName>
</protein>
<feature type="domain" description="ATPase AAA-type core" evidence="1">
    <location>
        <begin position="9"/>
        <end position="38"/>
    </location>
</feature>
<comment type="caution">
    <text evidence="2">The sequence shown here is derived from an EMBL/GenBank/DDBJ whole genome shotgun (WGS) entry which is preliminary data.</text>
</comment>
<evidence type="ECO:0000313" key="3">
    <source>
        <dbReference type="Proteomes" id="UP001150924"/>
    </source>
</evidence>
<sequence>MVERPGPLVLVGPPGAGKTCCAAHMARETGRAAIEVDARWWPHLRAQPAIAAVEPAEWVVDGDVSPARRRAYLQTVRARLVASLGEPAAARALEEAKAGAIVEMVEGTGENAILDFGAGHSIYEHLDLRAAVKAALARARVVLLLPAGDAEAAVATLAARLSAQGRPIAPARLRGYVTHPSNLALADATLDCGGRSIAAVAAEVVALAEGLRASGRT</sequence>
<evidence type="ECO:0000259" key="1">
    <source>
        <dbReference type="Pfam" id="PF00004"/>
    </source>
</evidence>
<dbReference type="EMBL" id="JAPNKE010000002">
    <property type="protein sequence ID" value="MCY1004697.1"/>
    <property type="molecule type" value="Genomic_DNA"/>
</dbReference>
<dbReference type="InterPro" id="IPR027417">
    <property type="entry name" value="P-loop_NTPase"/>
</dbReference>
<name>A0A9X3EII3_9BACT</name>
<dbReference type="SUPFAM" id="SSF52540">
    <property type="entry name" value="P-loop containing nucleoside triphosphate hydrolases"/>
    <property type="match status" value="1"/>
</dbReference>
<organism evidence="2 3">
    <name type="scientific">Nannocystis pusilla</name>
    <dbReference type="NCBI Taxonomy" id="889268"/>
    <lineage>
        <taxon>Bacteria</taxon>
        <taxon>Pseudomonadati</taxon>
        <taxon>Myxococcota</taxon>
        <taxon>Polyangia</taxon>
        <taxon>Nannocystales</taxon>
        <taxon>Nannocystaceae</taxon>
        <taxon>Nannocystis</taxon>
    </lineage>
</organism>
<dbReference type="GO" id="GO:0005524">
    <property type="term" value="F:ATP binding"/>
    <property type="evidence" value="ECO:0007669"/>
    <property type="project" value="InterPro"/>
</dbReference>
<dbReference type="Proteomes" id="UP001150924">
    <property type="component" value="Unassembled WGS sequence"/>
</dbReference>
<accession>A0A9X3EII3</accession>
<evidence type="ECO:0000313" key="2">
    <source>
        <dbReference type="EMBL" id="MCY1004697.1"/>
    </source>
</evidence>
<dbReference type="InterPro" id="IPR003959">
    <property type="entry name" value="ATPase_AAA_core"/>
</dbReference>
<gene>
    <name evidence="2" type="ORF">OV079_03750</name>
</gene>
<dbReference type="Pfam" id="PF00004">
    <property type="entry name" value="AAA"/>
    <property type="match status" value="1"/>
</dbReference>
<dbReference type="RefSeq" id="WP_267766270.1">
    <property type="nucleotide sequence ID" value="NZ_JAPNKE010000002.1"/>
</dbReference>
<dbReference type="AlphaFoldDB" id="A0A9X3EII3"/>
<keyword evidence="3" id="KW-1185">Reference proteome</keyword>